<proteinExistence type="predicted"/>
<organism evidence="1">
    <name type="scientific">Saccharolobus solfataricus (strain 98/2)</name>
    <name type="common">Sulfolobus solfataricus</name>
    <dbReference type="NCBI Taxonomy" id="555311"/>
    <lineage>
        <taxon>Archaea</taxon>
        <taxon>Thermoproteota</taxon>
        <taxon>Thermoprotei</taxon>
        <taxon>Sulfolobales</taxon>
        <taxon>Sulfolobaceae</taxon>
        <taxon>Saccharolobus</taxon>
    </lineage>
</organism>
<dbReference type="EMBL" id="CP001800">
    <property type="protein sequence ID" value="ACX92568.1"/>
    <property type="molecule type" value="Genomic_DNA"/>
</dbReference>
<accession>D0KVF4</accession>
<dbReference type="AlphaFoldDB" id="D0KVF4"/>
<reference evidence="1" key="1">
    <citation type="submission" date="2009-10" db="EMBL/GenBank/DDBJ databases">
        <title>Complete sequence of Sulfolobus solfataricus 98/2.</title>
        <authorList>
            <consortium name="US DOE Joint Genome Institute"/>
            <person name="Lucas S."/>
            <person name="Copeland A."/>
            <person name="Lapidus A."/>
            <person name="Glavina del Rio T."/>
            <person name="Tice H."/>
            <person name="Bruce D."/>
            <person name="Goodwin L."/>
            <person name="Pitluck S."/>
            <person name="Munk A.C."/>
            <person name="Brettin T."/>
            <person name="Detter J.C."/>
            <person name="Han C."/>
            <person name="Tapia R."/>
            <person name="Larimer F."/>
            <person name="Land M."/>
            <person name="Hauser L."/>
            <person name="Kyrpides N."/>
            <person name="Ovchinnikova G."/>
            <person name="Mead D."/>
        </authorList>
    </citation>
    <scope>NUCLEOTIDE SEQUENCE [LARGE SCALE GENOMIC DNA]</scope>
    <source>
        <strain evidence="1">98/2</strain>
    </source>
</reference>
<gene>
    <name evidence="1" type="ordered locus">Ssol_2413</name>
</gene>
<sequence>MKNTSILEKFLDYDLVVYPLPKAINFLKALTKLNILTLIERKIIVVM</sequence>
<name>D0KVF4_SACS9</name>
<evidence type="ECO:0000313" key="1">
    <source>
        <dbReference type="EMBL" id="ACX92568.1"/>
    </source>
</evidence>
<protein>
    <submittedName>
        <fullName evidence="1">Uncharacterized protein</fullName>
    </submittedName>
</protein>
<dbReference type="KEGG" id="sol:Ssol_2413"/>
<dbReference type="HOGENOM" id="CLU_3163299_0_0_2"/>